<dbReference type="Gene3D" id="3.40.50.720">
    <property type="entry name" value="NAD(P)-binding Rossmann-like Domain"/>
    <property type="match status" value="1"/>
</dbReference>
<evidence type="ECO:0000256" key="3">
    <source>
        <dbReference type="ARBA" id="ARBA00022833"/>
    </source>
</evidence>
<comment type="cofactor">
    <cofactor evidence="1 5">
        <name>Zn(2+)</name>
        <dbReference type="ChEBI" id="CHEBI:29105"/>
    </cofactor>
</comment>
<evidence type="ECO:0000256" key="4">
    <source>
        <dbReference type="ARBA" id="ARBA00023002"/>
    </source>
</evidence>
<dbReference type="Gene3D" id="3.90.180.10">
    <property type="entry name" value="Medium-chain alcohol dehydrogenases, catalytic domain"/>
    <property type="match status" value="1"/>
</dbReference>
<dbReference type="SUPFAM" id="SSF50129">
    <property type="entry name" value="GroES-like"/>
    <property type="match status" value="1"/>
</dbReference>
<evidence type="ECO:0000256" key="5">
    <source>
        <dbReference type="RuleBase" id="RU361277"/>
    </source>
</evidence>
<evidence type="ECO:0000313" key="8">
    <source>
        <dbReference type="Proteomes" id="UP000326198"/>
    </source>
</evidence>
<accession>A0A5N7BKS9</accession>
<dbReference type="SUPFAM" id="SSF51735">
    <property type="entry name" value="NAD(P)-binding Rossmann-fold domains"/>
    <property type="match status" value="1"/>
</dbReference>
<gene>
    <name evidence="7" type="ORF">BDV26DRAFT_299359</name>
</gene>
<dbReference type="PANTHER" id="PTHR42813:SF2">
    <property type="entry name" value="DEHYDROGENASE, ZINC-CONTAINING, PUTATIVE (AFU_ORTHOLOGUE AFUA_2G02810)-RELATED"/>
    <property type="match status" value="1"/>
</dbReference>
<proteinExistence type="inferred from homology"/>
<dbReference type="InterPro" id="IPR013154">
    <property type="entry name" value="ADH-like_N"/>
</dbReference>
<dbReference type="OrthoDB" id="3941538at2759"/>
<dbReference type="InterPro" id="IPR020843">
    <property type="entry name" value="ER"/>
</dbReference>
<evidence type="ECO:0000256" key="1">
    <source>
        <dbReference type="ARBA" id="ARBA00001947"/>
    </source>
</evidence>
<dbReference type="EMBL" id="ML736162">
    <property type="protein sequence ID" value="KAE8382402.1"/>
    <property type="molecule type" value="Genomic_DNA"/>
</dbReference>
<feature type="domain" description="Enoyl reductase (ER)" evidence="6">
    <location>
        <begin position="7"/>
        <end position="340"/>
    </location>
</feature>
<dbReference type="Pfam" id="PF08240">
    <property type="entry name" value="ADH_N"/>
    <property type="match status" value="1"/>
</dbReference>
<evidence type="ECO:0000256" key="2">
    <source>
        <dbReference type="ARBA" id="ARBA00022723"/>
    </source>
</evidence>
<evidence type="ECO:0000313" key="7">
    <source>
        <dbReference type="EMBL" id="KAE8382402.1"/>
    </source>
</evidence>
<reference evidence="7 8" key="1">
    <citation type="submission" date="2019-04" db="EMBL/GenBank/DDBJ databases">
        <title>Friends and foes A comparative genomics studyof 23 Aspergillus species from section Flavi.</title>
        <authorList>
            <consortium name="DOE Joint Genome Institute"/>
            <person name="Kjaerbolling I."/>
            <person name="Vesth T."/>
            <person name="Frisvad J.C."/>
            <person name="Nybo J.L."/>
            <person name="Theobald S."/>
            <person name="Kildgaard S."/>
            <person name="Isbrandt T."/>
            <person name="Kuo A."/>
            <person name="Sato A."/>
            <person name="Lyhne E.K."/>
            <person name="Kogle M.E."/>
            <person name="Wiebenga A."/>
            <person name="Kun R.S."/>
            <person name="Lubbers R.J."/>
            <person name="Makela M.R."/>
            <person name="Barry K."/>
            <person name="Chovatia M."/>
            <person name="Clum A."/>
            <person name="Daum C."/>
            <person name="Haridas S."/>
            <person name="He G."/>
            <person name="LaButti K."/>
            <person name="Lipzen A."/>
            <person name="Mondo S."/>
            <person name="Riley R."/>
            <person name="Salamov A."/>
            <person name="Simmons B.A."/>
            <person name="Magnuson J.K."/>
            <person name="Henrissat B."/>
            <person name="Mortensen U.H."/>
            <person name="Larsen T.O."/>
            <person name="Devries R.P."/>
            <person name="Grigoriev I.V."/>
            <person name="Machida M."/>
            <person name="Baker S.E."/>
            <person name="Andersen M.R."/>
        </authorList>
    </citation>
    <scope>NUCLEOTIDE SEQUENCE [LARGE SCALE GENOMIC DNA]</scope>
    <source>
        <strain evidence="7 8">IBT 29228</strain>
    </source>
</reference>
<dbReference type="GO" id="GO:0016491">
    <property type="term" value="F:oxidoreductase activity"/>
    <property type="evidence" value="ECO:0007669"/>
    <property type="project" value="UniProtKB-KW"/>
</dbReference>
<protein>
    <submittedName>
        <fullName evidence="7">Chaperonin 10-like protein</fullName>
    </submittedName>
</protein>
<dbReference type="Proteomes" id="UP000326198">
    <property type="component" value="Unassembled WGS sequence"/>
</dbReference>
<dbReference type="InterPro" id="IPR036291">
    <property type="entry name" value="NAD(P)-bd_dom_sf"/>
</dbReference>
<sequence length="347" mass="36485">MRHVFVSRANGFTLEESPEPTIYADTDVIVKVSVTTICGSDVHLIHGDMDTPWGFALGHEFVGVVHKAGAEVRKFRMGDRVVAPAMVWCGECQSCRRHQNQACERGGIFGSGKGFGDLGGAQAEFVRVPWADNCLSAVPDDVNDAQALAVGDILSTGWSAVKNSVHAPGSTLVVLGAGPVGLSAVHTARLEGISQVIAVDVLPDRLNVAKRLGATHVINPAKESVAEKVMELTGGRGAEAIVDAAGVKGSVDSWSSVAAVGAKVAMVGIPSASVEMPLAALQMKNITIWMGLGNTAYMDTLLQFIQDGVLDPSPIFSEVIPFDNIETGLHEFISRKPGLLKPLITVG</sequence>
<dbReference type="PANTHER" id="PTHR42813">
    <property type="entry name" value="ZINC-TYPE ALCOHOL DEHYDROGENASE-LIKE"/>
    <property type="match status" value="1"/>
</dbReference>
<dbReference type="SMART" id="SM00829">
    <property type="entry name" value="PKS_ER"/>
    <property type="match status" value="1"/>
</dbReference>
<dbReference type="PROSITE" id="PS00059">
    <property type="entry name" value="ADH_ZINC"/>
    <property type="match status" value="1"/>
</dbReference>
<keyword evidence="4" id="KW-0560">Oxidoreductase</keyword>
<dbReference type="InterPro" id="IPR002328">
    <property type="entry name" value="ADH_Zn_CS"/>
</dbReference>
<organism evidence="7 8">
    <name type="scientific">Aspergillus bertholletiae</name>
    <dbReference type="NCBI Taxonomy" id="1226010"/>
    <lineage>
        <taxon>Eukaryota</taxon>
        <taxon>Fungi</taxon>
        <taxon>Dikarya</taxon>
        <taxon>Ascomycota</taxon>
        <taxon>Pezizomycotina</taxon>
        <taxon>Eurotiomycetes</taxon>
        <taxon>Eurotiomycetidae</taxon>
        <taxon>Eurotiales</taxon>
        <taxon>Aspergillaceae</taxon>
        <taxon>Aspergillus</taxon>
        <taxon>Aspergillus subgen. Circumdati</taxon>
    </lineage>
</organism>
<keyword evidence="8" id="KW-1185">Reference proteome</keyword>
<dbReference type="InterPro" id="IPR013149">
    <property type="entry name" value="ADH-like_C"/>
</dbReference>
<dbReference type="Pfam" id="PF00107">
    <property type="entry name" value="ADH_zinc_N"/>
    <property type="match status" value="1"/>
</dbReference>
<dbReference type="InterPro" id="IPR011032">
    <property type="entry name" value="GroES-like_sf"/>
</dbReference>
<dbReference type="AlphaFoldDB" id="A0A5N7BKS9"/>
<name>A0A5N7BKS9_9EURO</name>
<evidence type="ECO:0000259" key="6">
    <source>
        <dbReference type="SMART" id="SM00829"/>
    </source>
</evidence>
<comment type="similarity">
    <text evidence="5">Belongs to the zinc-containing alcohol dehydrogenase family.</text>
</comment>
<keyword evidence="2 5" id="KW-0479">Metal-binding</keyword>
<keyword evidence="3 5" id="KW-0862">Zinc</keyword>
<dbReference type="GO" id="GO:0008270">
    <property type="term" value="F:zinc ion binding"/>
    <property type="evidence" value="ECO:0007669"/>
    <property type="project" value="InterPro"/>
</dbReference>